<evidence type="ECO:0000256" key="1">
    <source>
        <dbReference type="SAM" id="MobiDB-lite"/>
    </source>
</evidence>
<feature type="region of interest" description="Disordered" evidence="1">
    <location>
        <begin position="1"/>
        <end position="23"/>
    </location>
</feature>
<dbReference type="SMART" id="SM00462">
    <property type="entry name" value="PTB"/>
    <property type="match status" value="1"/>
</dbReference>
<evidence type="ECO:0000313" key="3">
    <source>
        <dbReference type="Proteomes" id="UP000095283"/>
    </source>
</evidence>
<accession>A0A1I7X3I3</accession>
<dbReference type="Pfam" id="PF00640">
    <property type="entry name" value="PID"/>
    <property type="match status" value="1"/>
</dbReference>
<keyword evidence="3" id="KW-1185">Reference proteome</keyword>
<dbReference type="FunFam" id="2.30.29.30:FF:000262">
    <property type="entry name" value="Disabled, isoform F"/>
    <property type="match status" value="1"/>
</dbReference>
<dbReference type="InterPro" id="IPR006020">
    <property type="entry name" value="PTB/PI_dom"/>
</dbReference>
<name>A0A1I7X3I3_HETBA</name>
<dbReference type="WBParaSite" id="Hba_12065">
    <property type="protein sequence ID" value="Hba_12065"/>
    <property type="gene ID" value="Hba_12065"/>
</dbReference>
<dbReference type="AlphaFoldDB" id="A0A1I7X3I3"/>
<sequence length="491" mass="54852">MVQKLENELSDEQPKNPPSPKSRLAVLKRNKKGYKKWIFVLANSASDPFRFQGTGVTYKGKLIGERDVDSARGDTMCAEAMRAAKAAVKAAGAHKTRISLQINIDGIKIVDEKSNAVLHNFPVSRVSFIARDTTDARAFGIVFGPPDNKYKFYGIKTAQNADQAVLAIRDMFQVVFEMKKKHIEQVKQQHEEQKDSTTEGGVVVADLLDLETEVQQIQQGLQQLEQIPTGIDAFGASPFVDQFADSFVSNASSINSSTLSQQHNTFSQPTFTAPVQQSWPQVPVQMPVNNDPFSASWGTPLISQQQTHPIHHTHSTPIFQKSTGFSETNPFAPVVAAQRAAVHDPFDTQTHQTPTPHIIDWGTNENAAPYVHHSNSFTSNHCFTDNKFVFMYLKKKRIIRPIFYELIYPYFSIQHKWEETKKVTSLEEAFSKLVDMNALVGRPAETKKNPFEHILNPPKVSLNSLGAMPVRSSTVIPPGPTTDPFGDDFFR</sequence>
<reference evidence="4" key="1">
    <citation type="submission" date="2016-11" db="UniProtKB">
        <authorList>
            <consortium name="WormBaseParasite"/>
        </authorList>
    </citation>
    <scope>IDENTIFICATION</scope>
</reference>
<evidence type="ECO:0000259" key="2">
    <source>
        <dbReference type="PROSITE" id="PS01179"/>
    </source>
</evidence>
<dbReference type="PANTHER" id="PTHR47695">
    <property type="entry name" value="PID DOMAIN-CONTAINING PROTEIN"/>
    <property type="match status" value="1"/>
</dbReference>
<dbReference type="PANTHER" id="PTHR47695:SF3">
    <property type="entry name" value="PID DOMAIN-CONTAINING PROTEIN"/>
    <property type="match status" value="1"/>
</dbReference>
<dbReference type="GO" id="GO:0005737">
    <property type="term" value="C:cytoplasm"/>
    <property type="evidence" value="ECO:0007669"/>
    <property type="project" value="TreeGrafter"/>
</dbReference>
<protein>
    <submittedName>
        <fullName evidence="4">PID domain-containing protein</fullName>
    </submittedName>
</protein>
<dbReference type="SUPFAM" id="SSF50729">
    <property type="entry name" value="PH domain-like"/>
    <property type="match status" value="1"/>
</dbReference>
<dbReference type="PROSITE" id="PS01179">
    <property type="entry name" value="PID"/>
    <property type="match status" value="1"/>
</dbReference>
<proteinExistence type="predicted"/>
<dbReference type="InterPro" id="IPR011993">
    <property type="entry name" value="PH-like_dom_sf"/>
</dbReference>
<evidence type="ECO:0000313" key="4">
    <source>
        <dbReference type="WBParaSite" id="Hba_12065"/>
    </source>
</evidence>
<feature type="domain" description="PID" evidence="2">
    <location>
        <begin position="55"/>
        <end position="192"/>
    </location>
</feature>
<organism evidence="3 4">
    <name type="scientific">Heterorhabditis bacteriophora</name>
    <name type="common">Entomopathogenic nematode worm</name>
    <dbReference type="NCBI Taxonomy" id="37862"/>
    <lineage>
        <taxon>Eukaryota</taxon>
        <taxon>Metazoa</taxon>
        <taxon>Ecdysozoa</taxon>
        <taxon>Nematoda</taxon>
        <taxon>Chromadorea</taxon>
        <taxon>Rhabditida</taxon>
        <taxon>Rhabditina</taxon>
        <taxon>Rhabditomorpha</taxon>
        <taxon>Strongyloidea</taxon>
        <taxon>Heterorhabditidae</taxon>
        <taxon>Heterorhabditis</taxon>
    </lineage>
</organism>
<dbReference type="Proteomes" id="UP000095283">
    <property type="component" value="Unplaced"/>
</dbReference>
<dbReference type="Gene3D" id="2.30.29.30">
    <property type="entry name" value="Pleckstrin-homology domain (PH domain)/Phosphotyrosine-binding domain (PTB)"/>
    <property type="match status" value="1"/>
</dbReference>